<dbReference type="SUPFAM" id="SSF53187">
    <property type="entry name" value="Zn-dependent exopeptidases"/>
    <property type="match status" value="1"/>
</dbReference>
<evidence type="ECO:0000313" key="2">
    <source>
        <dbReference type="Proteomes" id="UP000075360"/>
    </source>
</evidence>
<protein>
    <submittedName>
        <fullName evidence="1">Peptidase M14</fullName>
    </submittedName>
</protein>
<dbReference type="Gene3D" id="3.40.630.10">
    <property type="entry name" value="Zn peptidases"/>
    <property type="match status" value="1"/>
</dbReference>
<organism evidence="1 2">
    <name type="scientific">Acetobacter senegalensis</name>
    <dbReference type="NCBI Taxonomy" id="446692"/>
    <lineage>
        <taxon>Bacteria</taxon>
        <taxon>Pseudomonadati</taxon>
        <taxon>Pseudomonadota</taxon>
        <taxon>Alphaproteobacteria</taxon>
        <taxon>Acetobacterales</taxon>
        <taxon>Acetobacteraceae</taxon>
        <taxon>Acetobacter</taxon>
    </lineage>
</organism>
<dbReference type="AlphaFoldDB" id="A0A149U926"/>
<accession>A0A149U926</accession>
<sequence length="61" mass="6532">MPPPDLSRWTAGNCGIAGVHHFEATLPGPHVALTALMHGNEYSGAHVLADLLTRNIRPHRG</sequence>
<evidence type="ECO:0000313" key="1">
    <source>
        <dbReference type="EMBL" id="KXV61944.1"/>
    </source>
</evidence>
<gene>
    <name evidence="1" type="ORF">AD948_00120</name>
</gene>
<dbReference type="Proteomes" id="UP000075360">
    <property type="component" value="Unassembled WGS sequence"/>
</dbReference>
<dbReference type="EMBL" id="LHZU01000020">
    <property type="protein sequence ID" value="KXV61944.1"/>
    <property type="molecule type" value="Genomic_DNA"/>
</dbReference>
<name>A0A149U926_9PROT</name>
<comment type="caution">
    <text evidence="1">The sequence shown here is derived from an EMBL/GenBank/DDBJ whole genome shotgun (WGS) entry which is preliminary data.</text>
</comment>
<reference evidence="1 2" key="1">
    <citation type="submission" date="2015-06" db="EMBL/GenBank/DDBJ databases">
        <title>Improved classification and identification of acetic acid bacteria using matrix-assisted laser desorption/ionization time-of-flight mass spectrometry; Gluconobacter nephelii and Gluconobacter uchimurae are later heterotypic synonyms of Gluconobacter japonicus and Gluconobacter oxydans, respectively.</title>
        <authorList>
            <person name="Li L."/>
            <person name="Cleenwerck I."/>
            <person name="De Vuyst L."/>
            <person name="Vandamme P."/>
        </authorList>
    </citation>
    <scope>NUCLEOTIDE SEQUENCE [LARGE SCALE GENOMIC DNA]</scope>
    <source>
        <strain evidence="1 2">LMG 23690</strain>
    </source>
</reference>
<feature type="non-terminal residue" evidence="1">
    <location>
        <position position="61"/>
    </location>
</feature>
<proteinExistence type="predicted"/>